<dbReference type="EMBL" id="CM020620">
    <property type="protein sequence ID" value="KAK1868677.1"/>
    <property type="molecule type" value="Genomic_DNA"/>
</dbReference>
<name>A0ACC3CFY7_PYRYE</name>
<organism evidence="1 2">
    <name type="scientific">Pyropia yezoensis</name>
    <name type="common">Susabi-nori</name>
    <name type="synonym">Porphyra yezoensis</name>
    <dbReference type="NCBI Taxonomy" id="2788"/>
    <lineage>
        <taxon>Eukaryota</taxon>
        <taxon>Rhodophyta</taxon>
        <taxon>Bangiophyceae</taxon>
        <taxon>Bangiales</taxon>
        <taxon>Bangiaceae</taxon>
        <taxon>Pyropia</taxon>
    </lineage>
</organism>
<reference evidence="1" key="1">
    <citation type="submission" date="2019-11" db="EMBL/GenBank/DDBJ databases">
        <title>Nori genome reveals adaptations in red seaweeds to the harsh intertidal environment.</title>
        <authorList>
            <person name="Wang D."/>
            <person name="Mao Y."/>
        </authorList>
    </citation>
    <scope>NUCLEOTIDE SEQUENCE</scope>
    <source>
        <tissue evidence="1">Gametophyte</tissue>
    </source>
</reference>
<gene>
    <name evidence="1" type="ORF">I4F81_011161</name>
</gene>
<keyword evidence="2" id="KW-1185">Reference proteome</keyword>
<evidence type="ECO:0000313" key="1">
    <source>
        <dbReference type="EMBL" id="KAK1868677.1"/>
    </source>
</evidence>
<protein>
    <submittedName>
        <fullName evidence="1">Uncharacterized protein</fullName>
    </submittedName>
</protein>
<dbReference type="Proteomes" id="UP000798662">
    <property type="component" value="Chromosome 3"/>
</dbReference>
<sequence>MRRGRHFAGSSSSSSSSGGGAMAPRRQRSAAAAAAVAAAACTVLVAAVGSSPTAAAPATAATAAAASAAGTSSVAVRAGGPTFAHNGYHAVTGKSPNTPAAQEGVCNATIPPFFTASGGLRDATIMNYYTKRPWQTRGEWFNVHDWNAATTNCVGKSSSACLSCSMDLPVFAKKGGIAPIGVFNELWCTPAIAATCGMCFKIKVQPGYETARCKRDGFFAHPECPGTVDGAHSYKDHPGMEWAFNYAVYYDDPDGIPYIIGMNVEWYDDRAVPNDPVTLQRLPYGISLGTIFGGSRFYGGWPISYQAIACPTGGGTLQYNLVYWPTYKENLYNKKIQITGFAKPLSGVEIRSASDPEWKEMTRSQDGYWELYYTLLDVDEKWELRIYCASGQKPSVEHIWEPTSLYCRYQDPDCTPHFGSVAC</sequence>
<accession>A0ACC3CFY7</accession>
<evidence type="ECO:0000313" key="2">
    <source>
        <dbReference type="Proteomes" id="UP000798662"/>
    </source>
</evidence>
<comment type="caution">
    <text evidence="1">The sequence shown here is derived from an EMBL/GenBank/DDBJ whole genome shotgun (WGS) entry which is preliminary data.</text>
</comment>
<proteinExistence type="predicted"/>